<dbReference type="EMBL" id="JAICCF010000002">
    <property type="protein sequence ID" value="MBW8684702.1"/>
    <property type="molecule type" value="Genomic_DNA"/>
</dbReference>
<name>A0ABS7GAL0_9BACT</name>
<dbReference type="RefSeq" id="WP_220249917.1">
    <property type="nucleotide sequence ID" value="NZ_JAICCF010000002.1"/>
</dbReference>
<organism evidence="1 2">
    <name type="scientific">Chitinophaga rhizophila</name>
    <dbReference type="NCBI Taxonomy" id="2866212"/>
    <lineage>
        <taxon>Bacteria</taxon>
        <taxon>Pseudomonadati</taxon>
        <taxon>Bacteroidota</taxon>
        <taxon>Chitinophagia</taxon>
        <taxon>Chitinophagales</taxon>
        <taxon>Chitinophagaceae</taxon>
        <taxon>Chitinophaga</taxon>
    </lineage>
</organism>
<keyword evidence="2" id="KW-1185">Reference proteome</keyword>
<gene>
    <name evidence="1" type="ORF">K1Y79_10210</name>
</gene>
<evidence type="ECO:0000313" key="1">
    <source>
        <dbReference type="EMBL" id="MBW8684702.1"/>
    </source>
</evidence>
<dbReference type="Proteomes" id="UP000812961">
    <property type="component" value="Unassembled WGS sequence"/>
</dbReference>
<reference evidence="1 2" key="1">
    <citation type="submission" date="2021-08" db="EMBL/GenBank/DDBJ databases">
        <title>The genome sequence of Chitinophaga sp. B61.</title>
        <authorList>
            <person name="Zhang X."/>
        </authorList>
    </citation>
    <scope>NUCLEOTIDE SEQUENCE [LARGE SCALE GENOMIC DNA]</scope>
    <source>
        <strain evidence="1 2">B61</strain>
    </source>
</reference>
<comment type="caution">
    <text evidence="1">The sequence shown here is derived from an EMBL/GenBank/DDBJ whole genome shotgun (WGS) entry which is preliminary data.</text>
</comment>
<accession>A0ABS7GAL0</accession>
<evidence type="ECO:0000313" key="2">
    <source>
        <dbReference type="Proteomes" id="UP000812961"/>
    </source>
</evidence>
<sequence>MDYTFNKLRRKSRIDEDLLQEYKKIRLEFARLWSAFDDTGRSPEFESNRQKLEKKMQDLWDALKSKYNQMLVQLPYAERKVAFFEDMQQAAANDHLELLEVLDLSISSNGLYISFTRDKFMLFYLTDFFSRVQDPERNYYAQTLFERILDTSDNDRNEYVTIMNDIFSLGKDTNWFDRFHHPFQKLLARAPDNAATLHAATRGLTGTAEGIRELCRDFVMARTPEKYAPASLYDPHDPHSPVTLTLPATIQPFIGMQLIGTRSTYRIKTYRSILLYRWKAGSLTYNCILTGNYFENDRHTEYLEYIPMTHNQHTLRRLLKQIPRKPRRLSRFSRSKIMEYYS</sequence>
<protein>
    <submittedName>
        <fullName evidence="1">Uncharacterized protein</fullName>
    </submittedName>
</protein>
<proteinExistence type="predicted"/>